<dbReference type="EMBL" id="KZ819355">
    <property type="protein sequence ID" value="PWN45405.1"/>
    <property type="molecule type" value="Genomic_DNA"/>
</dbReference>
<dbReference type="GeneID" id="37032652"/>
<gene>
    <name evidence="2" type="ORF">IE81DRAFT_190179</name>
</gene>
<accession>A0A316WCZ3</accession>
<protein>
    <submittedName>
        <fullName evidence="2">Uncharacterized protein</fullName>
    </submittedName>
</protein>
<dbReference type="AlphaFoldDB" id="A0A316WCZ3"/>
<evidence type="ECO:0000313" key="3">
    <source>
        <dbReference type="Proteomes" id="UP000245783"/>
    </source>
</evidence>
<sequence length="180" mass="19776">MLGDQVVQYNVAETGPLRVKACEACRHIRFGSTAVNCCDAVRVYGCMHLLPHTSPHLLASSHIFLARQSEIIIRRSGSGILDPRGSSLRTLRWWPFSASVAAMRHLCRHSYTAIHSHAQAPLFGSFCQGSVRPDSGLQTLPQSKHRQRSASEHLGSLCRRQPLRAPTSPSQALTGLVDKS</sequence>
<keyword evidence="3" id="KW-1185">Reference proteome</keyword>
<name>A0A316WCZ3_9BASI</name>
<feature type="region of interest" description="Disordered" evidence="1">
    <location>
        <begin position="160"/>
        <end position="180"/>
    </location>
</feature>
<evidence type="ECO:0000313" key="2">
    <source>
        <dbReference type="EMBL" id="PWN45405.1"/>
    </source>
</evidence>
<dbReference type="InParanoid" id="A0A316WCZ3"/>
<evidence type="ECO:0000256" key="1">
    <source>
        <dbReference type="SAM" id="MobiDB-lite"/>
    </source>
</evidence>
<dbReference type="Proteomes" id="UP000245783">
    <property type="component" value="Unassembled WGS sequence"/>
</dbReference>
<proteinExistence type="predicted"/>
<dbReference type="RefSeq" id="XP_025372565.1">
    <property type="nucleotide sequence ID" value="XM_025510782.1"/>
</dbReference>
<reference evidence="2 3" key="1">
    <citation type="journal article" date="2018" name="Mol. Biol. Evol.">
        <title>Broad Genomic Sampling Reveals a Smut Pathogenic Ancestry of the Fungal Clade Ustilaginomycotina.</title>
        <authorList>
            <person name="Kijpornyongpan T."/>
            <person name="Mondo S.J."/>
            <person name="Barry K."/>
            <person name="Sandor L."/>
            <person name="Lee J."/>
            <person name="Lipzen A."/>
            <person name="Pangilinan J."/>
            <person name="LaButti K."/>
            <person name="Hainaut M."/>
            <person name="Henrissat B."/>
            <person name="Grigoriev I.V."/>
            <person name="Spatafora J.W."/>
            <person name="Aime M.C."/>
        </authorList>
    </citation>
    <scope>NUCLEOTIDE SEQUENCE [LARGE SCALE GENOMIC DNA]</scope>
    <source>
        <strain evidence="2 3">MCA 4658</strain>
    </source>
</reference>
<organism evidence="2 3">
    <name type="scientific">Ceraceosorus guamensis</name>
    <dbReference type="NCBI Taxonomy" id="1522189"/>
    <lineage>
        <taxon>Eukaryota</taxon>
        <taxon>Fungi</taxon>
        <taxon>Dikarya</taxon>
        <taxon>Basidiomycota</taxon>
        <taxon>Ustilaginomycotina</taxon>
        <taxon>Exobasidiomycetes</taxon>
        <taxon>Ceraceosorales</taxon>
        <taxon>Ceraceosoraceae</taxon>
        <taxon>Ceraceosorus</taxon>
    </lineage>
</organism>